<sequence length="165" mass="19250">MEQLCLNTLAAEYELRVIKESVFRITRCLELLSEKQIAFRMNDQCNSIGNLILHLCGNVYQYIQTTLGNKEDIRNRNLEFEHPGPFIKHELEKLLHDITHESNEIIKGLKIVDWFEVKHVQCFDMTGIQIVIHVIEHFSYHTGQIALLTKIYTQKDLGFYSGMAL</sequence>
<gene>
    <name evidence="1" type="ORF">IPO85_11240</name>
</gene>
<name>A0A9D7S9X3_9BACT</name>
<dbReference type="InterPro" id="IPR034660">
    <property type="entry name" value="DinB/YfiT-like"/>
</dbReference>
<dbReference type="SUPFAM" id="SSF109854">
    <property type="entry name" value="DinB/YfiT-like putative metalloenzymes"/>
    <property type="match status" value="1"/>
</dbReference>
<accession>A0A9D7S9X3</accession>
<dbReference type="Proteomes" id="UP000808349">
    <property type="component" value="Unassembled WGS sequence"/>
</dbReference>
<evidence type="ECO:0000313" key="1">
    <source>
        <dbReference type="EMBL" id="MBK9718064.1"/>
    </source>
</evidence>
<organism evidence="1 2">
    <name type="scientific">Candidatus Defluviibacterium haderslevense</name>
    <dbReference type="NCBI Taxonomy" id="2981993"/>
    <lineage>
        <taxon>Bacteria</taxon>
        <taxon>Pseudomonadati</taxon>
        <taxon>Bacteroidota</taxon>
        <taxon>Saprospiria</taxon>
        <taxon>Saprospirales</taxon>
        <taxon>Saprospiraceae</taxon>
        <taxon>Candidatus Defluviibacterium</taxon>
    </lineage>
</organism>
<proteinExistence type="predicted"/>
<dbReference type="AlphaFoldDB" id="A0A9D7S9X3"/>
<dbReference type="Gene3D" id="1.20.120.450">
    <property type="entry name" value="dinb family like domain"/>
    <property type="match status" value="1"/>
</dbReference>
<dbReference type="Pfam" id="PF07609">
    <property type="entry name" value="DUF1572"/>
    <property type="match status" value="1"/>
</dbReference>
<dbReference type="EMBL" id="JADKFW010000007">
    <property type="protein sequence ID" value="MBK9718064.1"/>
    <property type="molecule type" value="Genomic_DNA"/>
</dbReference>
<comment type="caution">
    <text evidence="1">The sequence shown here is derived from an EMBL/GenBank/DDBJ whole genome shotgun (WGS) entry which is preliminary data.</text>
</comment>
<dbReference type="InterPro" id="IPR011466">
    <property type="entry name" value="DUF1572"/>
</dbReference>
<evidence type="ECO:0000313" key="2">
    <source>
        <dbReference type="Proteomes" id="UP000808349"/>
    </source>
</evidence>
<reference evidence="1 2" key="1">
    <citation type="submission" date="2020-10" db="EMBL/GenBank/DDBJ databases">
        <title>Connecting structure to function with the recovery of over 1000 high-quality activated sludge metagenome-assembled genomes encoding full-length rRNA genes using long-read sequencing.</title>
        <authorList>
            <person name="Singleton C.M."/>
            <person name="Petriglieri F."/>
            <person name="Kristensen J.M."/>
            <person name="Kirkegaard R.H."/>
            <person name="Michaelsen T.Y."/>
            <person name="Andersen M.H."/>
            <person name="Karst S.M."/>
            <person name="Dueholm M.S."/>
            <person name="Nielsen P.H."/>
            <person name="Albertsen M."/>
        </authorList>
    </citation>
    <scope>NUCLEOTIDE SEQUENCE [LARGE SCALE GENOMIC DNA]</scope>
    <source>
        <strain evidence="1">Ribe_18-Q3-R11-54_BAT3C.373</strain>
    </source>
</reference>
<protein>
    <submittedName>
        <fullName evidence="1">DUF1572 family protein</fullName>
    </submittedName>
</protein>